<reference evidence="2 3" key="1">
    <citation type="submission" date="2021-06" db="EMBL/GenBank/DDBJ databases">
        <title>Caerostris extrusa draft genome.</title>
        <authorList>
            <person name="Kono N."/>
            <person name="Arakawa K."/>
        </authorList>
    </citation>
    <scope>NUCLEOTIDE SEQUENCE [LARGE SCALE GENOMIC DNA]</scope>
</reference>
<dbReference type="Proteomes" id="UP001054945">
    <property type="component" value="Unassembled WGS sequence"/>
</dbReference>
<proteinExistence type="predicted"/>
<gene>
    <name evidence="2" type="primary">AVEN_676_1</name>
    <name evidence="2" type="ORF">CEXT_599921</name>
</gene>
<dbReference type="EMBL" id="BPLR01004592">
    <property type="protein sequence ID" value="GIX95987.1"/>
    <property type="molecule type" value="Genomic_DNA"/>
</dbReference>
<comment type="caution">
    <text evidence="2">The sequence shown here is derived from an EMBL/GenBank/DDBJ whole genome shotgun (WGS) entry which is preliminary data.</text>
</comment>
<dbReference type="AlphaFoldDB" id="A0AAV4PF12"/>
<dbReference type="Gene3D" id="2.60.120.970">
    <property type="match status" value="1"/>
</dbReference>
<sequence>MTTLLPLLLVAAMLVLSTTLSKESRKAEKPEDSDPDITRMKELKIQVIKKKILSEINLPEFPVINSPVIVPDHLLDLLREENEKENEFALGQGETLIAYPMNDNTMCRNESECARFEYELSSAGKSVTSINIRIQKKKRMMPIKVMACLSNSLEEDDHPCFYQMTLREVKSEKGWSIYEIPYKVIMESRIEPLFCTVEISGPLMKDYGDKKPFIKANLIPDDAVRQRGVLITTKMVKIILVTNQISI</sequence>
<feature type="chain" id="PRO_5043853725" evidence="1">
    <location>
        <begin position="22"/>
        <end position="247"/>
    </location>
</feature>
<protein>
    <submittedName>
        <fullName evidence="2">TGF_BETA_2 domain-containing protein</fullName>
    </submittedName>
</protein>
<feature type="signal peptide" evidence="1">
    <location>
        <begin position="1"/>
        <end position="21"/>
    </location>
</feature>
<keyword evidence="3" id="KW-1185">Reference proteome</keyword>
<organism evidence="2 3">
    <name type="scientific">Caerostris extrusa</name>
    <name type="common">Bark spider</name>
    <name type="synonym">Caerostris bankana</name>
    <dbReference type="NCBI Taxonomy" id="172846"/>
    <lineage>
        <taxon>Eukaryota</taxon>
        <taxon>Metazoa</taxon>
        <taxon>Ecdysozoa</taxon>
        <taxon>Arthropoda</taxon>
        <taxon>Chelicerata</taxon>
        <taxon>Arachnida</taxon>
        <taxon>Araneae</taxon>
        <taxon>Araneomorphae</taxon>
        <taxon>Entelegynae</taxon>
        <taxon>Araneoidea</taxon>
        <taxon>Araneidae</taxon>
        <taxon>Caerostris</taxon>
    </lineage>
</organism>
<evidence type="ECO:0000313" key="3">
    <source>
        <dbReference type="Proteomes" id="UP001054945"/>
    </source>
</evidence>
<evidence type="ECO:0000313" key="2">
    <source>
        <dbReference type="EMBL" id="GIX95987.1"/>
    </source>
</evidence>
<name>A0AAV4PF12_CAEEX</name>
<evidence type="ECO:0000256" key="1">
    <source>
        <dbReference type="SAM" id="SignalP"/>
    </source>
</evidence>
<keyword evidence="1" id="KW-0732">Signal</keyword>
<accession>A0AAV4PF12</accession>